<dbReference type="Proteomes" id="UP000442619">
    <property type="component" value="Unassembled WGS sequence"/>
</dbReference>
<dbReference type="Pfam" id="PF01520">
    <property type="entry name" value="Amidase_3"/>
    <property type="match status" value="1"/>
</dbReference>
<keyword evidence="2" id="KW-0472">Membrane</keyword>
<reference evidence="4 5" key="1">
    <citation type="submission" date="2019-08" db="EMBL/GenBank/DDBJ databases">
        <title>In-depth cultivation of the pig gut microbiome towards novel bacterial diversity and tailored functional studies.</title>
        <authorList>
            <person name="Wylensek D."/>
            <person name="Hitch T.C.A."/>
            <person name="Clavel T."/>
        </authorList>
    </citation>
    <scope>NUCLEOTIDE SEQUENCE [LARGE SCALE GENOMIC DNA]</scope>
    <source>
        <strain evidence="4 5">CA-Schmier-601-WT-3</strain>
    </source>
</reference>
<feature type="domain" description="MurNAc-LAA" evidence="3">
    <location>
        <begin position="102"/>
        <end position="235"/>
    </location>
</feature>
<dbReference type="GO" id="GO:0030288">
    <property type="term" value="C:outer membrane-bounded periplasmic space"/>
    <property type="evidence" value="ECO:0007669"/>
    <property type="project" value="TreeGrafter"/>
</dbReference>
<feature type="transmembrane region" description="Helical" evidence="2">
    <location>
        <begin position="9"/>
        <end position="28"/>
    </location>
</feature>
<dbReference type="PANTHER" id="PTHR30404:SF0">
    <property type="entry name" value="N-ACETYLMURAMOYL-L-ALANINE AMIDASE AMIC"/>
    <property type="match status" value="1"/>
</dbReference>
<evidence type="ECO:0000256" key="2">
    <source>
        <dbReference type="SAM" id="Phobius"/>
    </source>
</evidence>
<dbReference type="EMBL" id="VUNM01000001">
    <property type="protein sequence ID" value="MST88219.1"/>
    <property type="molecule type" value="Genomic_DNA"/>
</dbReference>
<dbReference type="InterPro" id="IPR002508">
    <property type="entry name" value="MurNAc-LAA_cat"/>
</dbReference>
<keyword evidence="2" id="KW-1133">Transmembrane helix</keyword>
<gene>
    <name evidence="4" type="ORF">FYJ79_01180</name>
</gene>
<dbReference type="Gene3D" id="1.10.530.10">
    <property type="match status" value="1"/>
</dbReference>
<evidence type="ECO:0000313" key="4">
    <source>
        <dbReference type="EMBL" id="MST88219.1"/>
    </source>
</evidence>
<keyword evidence="2" id="KW-0812">Transmembrane</keyword>
<evidence type="ECO:0000313" key="5">
    <source>
        <dbReference type="Proteomes" id="UP000442619"/>
    </source>
</evidence>
<dbReference type="Gene3D" id="3.40.630.40">
    <property type="entry name" value="Zn-dependent exopeptidases"/>
    <property type="match status" value="1"/>
</dbReference>
<evidence type="ECO:0000259" key="3">
    <source>
        <dbReference type="SMART" id="SM00646"/>
    </source>
</evidence>
<keyword evidence="5" id="KW-1185">Reference proteome</keyword>
<sequence>MNHSQERKFFVVLCILLSVVVIICNLNIKANASNSKISIVLDPGHGGYQPGAVKTYNNIKYSESYMTLVIANAAKEELEKTGAFEVHMTRTKDTYLSIPSRTSLAKDVKAQALISFHINSAGSSATGSEVEIPNKNYRPQLNTEGIALGKSILSELNKLGLKNRGTFTRNSESNNRYPDGSLSDYYGIIRQSKEYNILGIIIEHAFISNKSDVNNYLSSDEKLKALGVADAKAIMKHYNVNSTSISQNQQLNQDNKASNVVQDIELDSDDPNAYSVILGHEMRNNSNINNAMYPIVGTSQANKEQLISYYKSKAVFPDFYSAHDTEVKSLDDFVRIYCQEAEAENIRVEVAFAQMIHETNWLKYGGRVKIDQYNFAGLGATDGTKDSGSFASVRLGIRAQIQHLKAYADKNAKENNLANPLIDNRFKYVKKGSAEYVEWLGQKENPNGLGWATQTGYGNIIRSTINKILQM</sequence>
<dbReference type="RefSeq" id="WP_154514160.1">
    <property type="nucleotide sequence ID" value="NZ_VUNM01000001.1"/>
</dbReference>
<dbReference type="Pfam" id="PF01832">
    <property type="entry name" value="Glucosaminidase"/>
    <property type="match status" value="1"/>
</dbReference>
<comment type="caution">
    <text evidence="4">The sequence shown here is derived from an EMBL/GenBank/DDBJ whole genome shotgun (WGS) entry which is preliminary data.</text>
</comment>
<protein>
    <recommendedName>
        <fullName evidence="3">MurNAc-LAA domain-containing protein</fullName>
    </recommendedName>
</protein>
<dbReference type="GO" id="GO:0004040">
    <property type="term" value="F:amidase activity"/>
    <property type="evidence" value="ECO:0007669"/>
    <property type="project" value="InterPro"/>
</dbReference>
<keyword evidence="1" id="KW-0378">Hydrolase</keyword>
<organism evidence="4 5">
    <name type="scientific">Sharpea porci</name>
    <dbReference type="NCBI Taxonomy" id="2652286"/>
    <lineage>
        <taxon>Bacteria</taxon>
        <taxon>Bacillati</taxon>
        <taxon>Bacillota</taxon>
        <taxon>Erysipelotrichia</taxon>
        <taxon>Erysipelotrichales</taxon>
        <taxon>Coprobacillaceae</taxon>
        <taxon>Sharpea</taxon>
    </lineage>
</organism>
<dbReference type="GO" id="GO:0008745">
    <property type="term" value="F:N-acetylmuramoyl-L-alanine amidase activity"/>
    <property type="evidence" value="ECO:0007669"/>
    <property type="project" value="InterPro"/>
</dbReference>
<dbReference type="CDD" id="cd02696">
    <property type="entry name" value="MurNAc-LAA"/>
    <property type="match status" value="1"/>
</dbReference>
<accession>A0A844FS39</accession>
<proteinExistence type="predicted"/>
<dbReference type="GO" id="GO:0009253">
    <property type="term" value="P:peptidoglycan catabolic process"/>
    <property type="evidence" value="ECO:0007669"/>
    <property type="project" value="InterPro"/>
</dbReference>
<dbReference type="InterPro" id="IPR002901">
    <property type="entry name" value="MGlyc_endo_b_GlcNAc-like_dom"/>
</dbReference>
<dbReference type="SUPFAM" id="SSF53187">
    <property type="entry name" value="Zn-dependent exopeptidases"/>
    <property type="match status" value="1"/>
</dbReference>
<dbReference type="InterPro" id="IPR050695">
    <property type="entry name" value="N-acetylmuramoyl_amidase_3"/>
</dbReference>
<dbReference type="AlphaFoldDB" id="A0A844FS39"/>
<evidence type="ECO:0000256" key="1">
    <source>
        <dbReference type="ARBA" id="ARBA00022801"/>
    </source>
</evidence>
<name>A0A844FS39_9FIRM</name>
<dbReference type="PANTHER" id="PTHR30404">
    <property type="entry name" value="N-ACETYLMURAMOYL-L-ALANINE AMIDASE"/>
    <property type="match status" value="1"/>
</dbReference>
<dbReference type="SMART" id="SM00646">
    <property type="entry name" value="Ami_3"/>
    <property type="match status" value="1"/>
</dbReference>